<dbReference type="EMBL" id="CP049616">
    <property type="protein sequence ID" value="QII43547.1"/>
    <property type="molecule type" value="Genomic_DNA"/>
</dbReference>
<dbReference type="PROSITE" id="PS51725">
    <property type="entry name" value="ABM"/>
    <property type="match status" value="1"/>
</dbReference>
<sequence length="267" mass="30671">MKAKKKKQYNTAGTARNMASIIYCLALFTLQLGCGKHQENTTSEKTQQREMPTSASFQELGFFGNIKASMWPEFLEAVQHNVALSRRESGNMVFSLYQPENEKLAPIWFERFHTKSAHNFHKEQAYFQEAIAVIQRSLEGDAKAIRLLVLDEFPATLPIKAAEPARSRHVITLYAVKEEKRQSFLQTMSPLIANSRKSTGNLEFNLYQHAEDAKVFVLIEGWKTRSHHEANTDKEHVRKFGSQTKDFFVSKPSDTRWILKDISTKNQ</sequence>
<evidence type="ECO:0000313" key="2">
    <source>
        <dbReference type="EMBL" id="QII43547.1"/>
    </source>
</evidence>
<dbReference type="InterPro" id="IPR007138">
    <property type="entry name" value="ABM_dom"/>
</dbReference>
<dbReference type="SUPFAM" id="SSF54909">
    <property type="entry name" value="Dimeric alpha+beta barrel"/>
    <property type="match status" value="2"/>
</dbReference>
<keyword evidence="3" id="KW-1185">Reference proteome</keyword>
<organism evidence="2 3">
    <name type="scientific">Flagellimonas oceani</name>
    <dbReference type="NCBI Taxonomy" id="2698672"/>
    <lineage>
        <taxon>Bacteria</taxon>
        <taxon>Pseudomonadati</taxon>
        <taxon>Bacteroidota</taxon>
        <taxon>Flavobacteriia</taxon>
        <taxon>Flavobacteriales</taxon>
        <taxon>Flavobacteriaceae</taxon>
        <taxon>Flagellimonas</taxon>
    </lineage>
</organism>
<feature type="domain" description="ABM" evidence="1">
    <location>
        <begin position="168"/>
        <end position="258"/>
    </location>
</feature>
<dbReference type="GO" id="GO:0003824">
    <property type="term" value="F:catalytic activity"/>
    <property type="evidence" value="ECO:0007669"/>
    <property type="project" value="TreeGrafter"/>
</dbReference>
<dbReference type="Gene3D" id="3.30.70.100">
    <property type="match status" value="1"/>
</dbReference>
<dbReference type="AlphaFoldDB" id="A0A6G7IZ76"/>
<dbReference type="InterPro" id="IPR050744">
    <property type="entry name" value="AI-2_Isomerase_LsrG"/>
</dbReference>
<evidence type="ECO:0000259" key="1">
    <source>
        <dbReference type="PROSITE" id="PS51725"/>
    </source>
</evidence>
<accession>A0A6G7IZ76</accession>
<proteinExistence type="predicted"/>
<dbReference type="KEGG" id="mut:GVT53_02215"/>
<reference evidence="2 3" key="1">
    <citation type="submission" date="2020-02" db="EMBL/GenBank/DDBJ databases">
        <title>Complete genome of Muricauda sp. 501str8.</title>
        <authorList>
            <person name="Dong B."/>
            <person name="Zhu S."/>
            <person name="Yang J."/>
            <person name="Chen J."/>
        </authorList>
    </citation>
    <scope>NUCLEOTIDE SEQUENCE [LARGE SCALE GENOMIC DNA]</scope>
    <source>
        <strain evidence="2 3">501str8</strain>
    </source>
</reference>
<dbReference type="PANTHER" id="PTHR33336:SF3">
    <property type="entry name" value="ABM DOMAIN-CONTAINING PROTEIN"/>
    <property type="match status" value="1"/>
</dbReference>
<evidence type="ECO:0000313" key="3">
    <source>
        <dbReference type="Proteomes" id="UP000502928"/>
    </source>
</evidence>
<dbReference type="InterPro" id="IPR011008">
    <property type="entry name" value="Dimeric_a/b-barrel"/>
</dbReference>
<protein>
    <recommendedName>
        <fullName evidence="1">ABM domain-containing protein</fullName>
    </recommendedName>
</protein>
<dbReference type="PANTHER" id="PTHR33336">
    <property type="entry name" value="QUINOL MONOOXYGENASE YGIN-RELATED"/>
    <property type="match status" value="1"/>
</dbReference>
<name>A0A6G7IZ76_9FLAO</name>
<dbReference type="Pfam" id="PF03992">
    <property type="entry name" value="ABM"/>
    <property type="match status" value="2"/>
</dbReference>
<dbReference type="RefSeq" id="WP_166247217.1">
    <property type="nucleotide sequence ID" value="NZ_CP049616.1"/>
</dbReference>
<dbReference type="Proteomes" id="UP000502928">
    <property type="component" value="Chromosome"/>
</dbReference>
<gene>
    <name evidence="2" type="ORF">GVT53_02215</name>
</gene>